<accession>A0A4R7K0S3</accession>
<dbReference type="AlphaFoldDB" id="A0A4R7K0S3"/>
<proteinExistence type="predicted"/>
<protein>
    <submittedName>
        <fullName evidence="1">Uncharacterized protein</fullName>
    </submittedName>
</protein>
<comment type="caution">
    <text evidence="1">The sequence shown here is derived from an EMBL/GenBank/DDBJ whole genome shotgun (WGS) entry which is preliminary data.</text>
</comment>
<sequence length="36" mass="4306">MKAASDKSVLFELTHAYEEKVVNELHEYFDWAYLNN</sequence>
<keyword evidence="2" id="KW-1185">Reference proteome</keyword>
<dbReference type="Proteomes" id="UP000295830">
    <property type="component" value="Unassembled WGS sequence"/>
</dbReference>
<name>A0A4R7K0S3_9GAMM</name>
<evidence type="ECO:0000313" key="1">
    <source>
        <dbReference type="EMBL" id="TDT43547.1"/>
    </source>
</evidence>
<dbReference type="EMBL" id="SOAX01000002">
    <property type="protein sequence ID" value="TDT43547.1"/>
    <property type="molecule type" value="Genomic_DNA"/>
</dbReference>
<organism evidence="1 2">
    <name type="scientific">Halospina denitrificans</name>
    <dbReference type="NCBI Taxonomy" id="332522"/>
    <lineage>
        <taxon>Bacteria</taxon>
        <taxon>Pseudomonadati</taxon>
        <taxon>Pseudomonadota</taxon>
        <taxon>Gammaproteobacteria</taxon>
        <taxon>Halospina</taxon>
    </lineage>
</organism>
<gene>
    <name evidence="1" type="ORF">DES49_1367</name>
</gene>
<reference evidence="1 2" key="1">
    <citation type="submission" date="2019-03" db="EMBL/GenBank/DDBJ databases">
        <title>Genomic Encyclopedia of Type Strains, Phase IV (KMG-IV): sequencing the most valuable type-strain genomes for metagenomic binning, comparative biology and taxonomic classification.</title>
        <authorList>
            <person name="Goeker M."/>
        </authorList>
    </citation>
    <scope>NUCLEOTIDE SEQUENCE [LARGE SCALE GENOMIC DNA]</scope>
    <source>
        <strain evidence="1 2">DSM 15505</strain>
    </source>
</reference>
<evidence type="ECO:0000313" key="2">
    <source>
        <dbReference type="Proteomes" id="UP000295830"/>
    </source>
</evidence>